<proteinExistence type="predicted"/>
<organism evidence="2 3">
    <name type="scientific">Thelohanellus kitauei</name>
    <name type="common">Myxosporean</name>
    <dbReference type="NCBI Taxonomy" id="669202"/>
    <lineage>
        <taxon>Eukaryota</taxon>
        <taxon>Metazoa</taxon>
        <taxon>Cnidaria</taxon>
        <taxon>Myxozoa</taxon>
        <taxon>Myxosporea</taxon>
        <taxon>Bivalvulida</taxon>
        <taxon>Platysporina</taxon>
        <taxon>Myxobolidae</taxon>
        <taxon>Thelohanellus</taxon>
    </lineage>
</organism>
<name>A0A0C2I9J2_THEKT</name>
<keyword evidence="3" id="KW-1185">Reference proteome</keyword>
<accession>A0A0C2I9J2</accession>
<dbReference type="Proteomes" id="UP000031668">
    <property type="component" value="Unassembled WGS sequence"/>
</dbReference>
<evidence type="ECO:0000256" key="1">
    <source>
        <dbReference type="SAM" id="MobiDB-lite"/>
    </source>
</evidence>
<dbReference type="AlphaFoldDB" id="A0A0C2I9J2"/>
<feature type="compositionally biased region" description="Basic and acidic residues" evidence="1">
    <location>
        <begin position="106"/>
        <end position="121"/>
    </location>
</feature>
<sequence>MNKIAKEAEKAAQDPRGCSTNKILVSGGNKNLNDQEKKPRPSGPPNPKHNVSGGEIPGKGKETSCSNTTSSMGNNCASGGQKAKNDQERRTGPSGPSSSNSNVSGKDIKSNDYQKTFKDKGSSYGSCAPFSPVPNVSVIDITNNDKRVSRPDGVNKPSQSVTGGKINEKTKESSGVNTAPSKGVKGDSGGKVF</sequence>
<dbReference type="EMBL" id="JWZT01005174">
    <property type="protein sequence ID" value="KII61938.1"/>
    <property type="molecule type" value="Genomic_DNA"/>
</dbReference>
<protein>
    <submittedName>
        <fullName evidence="2">Uncharacterized protein</fullName>
    </submittedName>
</protein>
<feature type="compositionally biased region" description="Basic and acidic residues" evidence="1">
    <location>
        <begin position="1"/>
        <end position="13"/>
    </location>
</feature>
<evidence type="ECO:0000313" key="3">
    <source>
        <dbReference type="Proteomes" id="UP000031668"/>
    </source>
</evidence>
<gene>
    <name evidence="2" type="ORF">RF11_06947</name>
</gene>
<feature type="compositionally biased region" description="Polar residues" evidence="1">
    <location>
        <begin position="18"/>
        <end position="32"/>
    </location>
</feature>
<evidence type="ECO:0000313" key="2">
    <source>
        <dbReference type="EMBL" id="KII61938.1"/>
    </source>
</evidence>
<comment type="caution">
    <text evidence="2">The sequence shown here is derived from an EMBL/GenBank/DDBJ whole genome shotgun (WGS) entry which is preliminary data.</text>
</comment>
<reference evidence="2 3" key="1">
    <citation type="journal article" date="2014" name="Genome Biol. Evol.">
        <title>The genome of the myxosporean Thelohanellus kitauei shows adaptations to nutrient acquisition within its fish host.</title>
        <authorList>
            <person name="Yang Y."/>
            <person name="Xiong J."/>
            <person name="Zhou Z."/>
            <person name="Huo F."/>
            <person name="Miao W."/>
            <person name="Ran C."/>
            <person name="Liu Y."/>
            <person name="Zhang J."/>
            <person name="Feng J."/>
            <person name="Wang M."/>
            <person name="Wang M."/>
            <person name="Wang L."/>
            <person name="Yao B."/>
        </authorList>
    </citation>
    <scope>NUCLEOTIDE SEQUENCE [LARGE SCALE GENOMIC DNA]</scope>
    <source>
        <strain evidence="2">Wuqing</strain>
    </source>
</reference>
<feature type="compositionally biased region" description="Low complexity" evidence="1">
    <location>
        <begin position="92"/>
        <end position="105"/>
    </location>
</feature>
<feature type="compositionally biased region" description="Polar residues" evidence="1">
    <location>
        <begin position="63"/>
        <end position="78"/>
    </location>
</feature>
<feature type="region of interest" description="Disordered" evidence="1">
    <location>
        <begin position="1"/>
        <end position="193"/>
    </location>
</feature>